<gene>
    <name evidence="1" type="ORF">ETSY2_44080</name>
</gene>
<dbReference type="AlphaFoldDB" id="W4LHX3"/>
<dbReference type="EMBL" id="AZHX01002023">
    <property type="protein sequence ID" value="ETW97713.1"/>
    <property type="molecule type" value="Genomic_DNA"/>
</dbReference>
<name>W4LHX3_9BACT</name>
<protein>
    <recommendedName>
        <fullName evidence="3">Nucleotidyltransferase family protein</fullName>
    </recommendedName>
</protein>
<reference evidence="1 2" key="1">
    <citation type="journal article" date="2014" name="Nature">
        <title>An environmental bacterial taxon with a large and distinct metabolic repertoire.</title>
        <authorList>
            <person name="Wilson M.C."/>
            <person name="Mori T."/>
            <person name="Ruckert C."/>
            <person name="Uria A.R."/>
            <person name="Helf M.J."/>
            <person name="Takada K."/>
            <person name="Gernert C."/>
            <person name="Steffens U.A."/>
            <person name="Heycke N."/>
            <person name="Schmitt S."/>
            <person name="Rinke C."/>
            <person name="Helfrich E.J."/>
            <person name="Brachmann A.O."/>
            <person name="Gurgui C."/>
            <person name="Wakimoto T."/>
            <person name="Kracht M."/>
            <person name="Crusemann M."/>
            <person name="Hentschel U."/>
            <person name="Abe I."/>
            <person name="Matsunaga S."/>
            <person name="Kalinowski J."/>
            <person name="Takeyama H."/>
            <person name="Piel J."/>
        </authorList>
    </citation>
    <scope>NUCLEOTIDE SEQUENCE [LARGE SCALE GENOMIC DNA]</scope>
    <source>
        <strain evidence="2">TSY2</strain>
    </source>
</reference>
<keyword evidence="2" id="KW-1185">Reference proteome</keyword>
<dbReference type="Gene3D" id="3.30.460.40">
    <property type="match status" value="1"/>
</dbReference>
<comment type="caution">
    <text evidence="1">The sequence shown here is derived from an EMBL/GenBank/DDBJ whole genome shotgun (WGS) entry which is preliminary data.</text>
</comment>
<evidence type="ECO:0000313" key="2">
    <source>
        <dbReference type="Proteomes" id="UP000019140"/>
    </source>
</evidence>
<dbReference type="HOGENOM" id="CLU_120522_2_0_7"/>
<proteinExistence type="predicted"/>
<dbReference type="SUPFAM" id="SSF81301">
    <property type="entry name" value="Nucleotidyltransferase"/>
    <property type="match status" value="1"/>
</dbReference>
<evidence type="ECO:0000313" key="1">
    <source>
        <dbReference type="EMBL" id="ETW97713.1"/>
    </source>
</evidence>
<dbReference type="InterPro" id="IPR043519">
    <property type="entry name" value="NT_sf"/>
</dbReference>
<sequence>MLSALSAEDAEFLLVGAYALAAYGFPRATGDMDIWIRCSDENACRIWRALRRFGAPLADLTHNDLKTPDTVFQIGVAPRRIDILTSIDGVDFDEAWPQRQIIEVEEQTFAVISRAHLLQNKKASGRPQDLADVAWLEGETL</sequence>
<evidence type="ECO:0008006" key="3">
    <source>
        <dbReference type="Google" id="ProtNLM"/>
    </source>
</evidence>
<dbReference type="Proteomes" id="UP000019140">
    <property type="component" value="Unassembled WGS sequence"/>
</dbReference>
<accession>W4LHX3</accession>
<organism evidence="1 2">
    <name type="scientific">Candidatus Entotheonella gemina</name>
    <dbReference type="NCBI Taxonomy" id="1429439"/>
    <lineage>
        <taxon>Bacteria</taxon>
        <taxon>Pseudomonadati</taxon>
        <taxon>Nitrospinota/Tectimicrobiota group</taxon>
        <taxon>Candidatus Tectimicrobiota</taxon>
        <taxon>Candidatus Entotheonellia</taxon>
        <taxon>Candidatus Entotheonellales</taxon>
        <taxon>Candidatus Entotheonellaceae</taxon>
        <taxon>Candidatus Entotheonella</taxon>
    </lineage>
</organism>